<feature type="domain" description="Zinc finger CGNR" evidence="1">
    <location>
        <begin position="154"/>
        <end position="192"/>
    </location>
</feature>
<dbReference type="RefSeq" id="WP_072738792.1">
    <property type="nucleotide sequence ID" value="NZ_CP048813.1"/>
</dbReference>
<dbReference type="AlphaFoldDB" id="A0A1G8QL30"/>
<keyword evidence="3" id="KW-1185">Reference proteome</keyword>
<dbReference type="InterPro" id="IPR010852">
    <property type="entry name" value="ABATE"/>
</dbReference>
<dbReference type="Proteomes" id="UP000183263">
    <property type="component" value="Unassembled WGS sequence"/>
</dbReference>
<dbReference type="PANTHER" id="PTHR35525">
    <property type="entry name" value="BLL6575 PROTEIN"/>
    <property type="match status" value="1"/>
</dbReference>
<dbReference type="Gene3D" id="1.10.3300.10">
    <property type="entry name" value="Jann2411-like domain"/>
    <property type="match status" value="1"/>
</dbReference>
<dbReference type="EMBL" id="FNDN01000015">
    <property type="protein sequence ID" value="SDJ05509.1"/>
    <property type="molecule type" value="Genomic_DNA"/>
</dbReference>
<evidence type="ECO:0000313" key="3">
    <source>
        <dbReference type="Proteomes" id="UP000183263"/>
    </source>
</evidence>
<dbReference type="InterPro" id="IPR023286">
    <property type="entry name" value="ABATE_dom_sf"/>
</dbReference>
<evidence type="ECO:0000259" key="1">
    <source>
        <dbReference type="Pfam" id="PF11706"/>
    </source>
</evidence>
<evidence type="ECO:0000313" key="2">
    <source>
        <dbReference type="EMBL" id="SDJ05509.1"/>
    </source>
</evidence>
<dbReference type="OrthoDB" id="3211108at2"/>
<sequence length="197" mass="21963">MAKTQDIIDGVLVRPLETLATNFLSSRYYNGRRIVDLLGTPEDARRWIEVIHVQLHGPRPFTPTTDELVRLRDIRGVLEASYGRTVDNDFSTGSLNALNDLLAEPMLRPRIDLDRNGVAVAAWTPTPDQVLAEFTATVLVASVDTLTGPRAPLLRKCHAPRCVLYFTQLDSRQHWCSNICGNRARVARAATRANSSE</sequence>
<accession>A0A1G8QL30</accession>
<dbReference type="SUPFAM" id="SSF160904">
    <property type="entry name" value="Jann2411-like"/>
    <property type="match status" value="1"/>
</dbReference>
<dbReference type="Pfam" id="PF11706">
    <property type="entry name" value="zf-CGNR"/>
    <property type="match status" value="1"/>
</dbReference>
<reference evidence="2 3" key="1">
    <citation type="submission" date="2016-10" db="EMBL/GenBank/DDBJ databases">
        <authorList>
            <person name="de Groot N.N."/>
        </authorList>
    </citation>
    <scope>NUCLEOTIDE SEQUENCE [LARGE SCALE GENOMIC DNA]</scope>
    <source>
        <strain evidence="2 3">DSM 44892</strain>
    </source>
</reference>
<protein>
    <submittedName>
        <fullName evidence="2">CGNR zinc finger domain-containing protein</fullName>
    </submittedName>
</protein>
<dbReference type="Pfam" id="PF07336">
    <property type="entry name" value="ABATE"/>
    <property type="match status" value="1"/>
</dbReference>
<gene>
    <name evidence="2" type="ORF">SAMN05444695_11573</name>
</gene>
<name>A0A1G8QL30_9NOCA</name>
<dbReference type="InterPro" id="IPR021005">
    <property type="entry name" value="Znf_CGNR"/>
</dbReference>
<organism evidence="2 3">
    <name type="scientific">Rhodococcus triatomae</name>
    <dbReference type="NCBI Taxonomy" id="300028"/>
    <lineage>
        <taxon>Bacteria</taxon>
        <taxon>Bacillati</taxon>
        <taxon>Actinomycetota</taxon>
        <taxon>Actinomycetes</taxon>
        <taxon>Mycobacteriales</taxon>
        <taxon>Nocardiaceae</taxon>
        <taxon>Rhodococcus</taxon>
    </lineage>
</organism>
<dbReference type="PANTHER" id="PTHR35525:SF3">
    <property type="entry name" value="BLL6575 PROTEIN"/>
    <property type="match status" value="1"/>
</dbReference>
<proteinExistence type="predicted"/>